<dbReference type="PANTHER" id="PTHR38682:SF1">
    <property type="entry name" value="V-TYPE ATP SYNTHASE SUBUNIT C"/>
    <property type="match status" value="1"/>
</dbReference>
<comment type="similarity">
    <text evidence="1 6">Belongs to the V-ATPase V0D/AC39 subunit family.</text>
</comment>
<dbReference type="InterPro" id="IPR014272">
    <property type="entry name" value="ATPase_V0-cplx_csu"/>
</dbReference>
<comment type="function">
    <text evidence="6">Produces ATP from ADP in the presence of a proton gradient across the membrane.</text>
</comment>
<gene>
    <name evidence="6" type="primary">atpC</name>
    <name evidence="7" type="ORF">DAERI_140092</name>
</gene>
<dbReference type="InterPro" id="IPR035067">
    <property type="entry name" value="V-type_ATPase_csu/dsu"/>
</dbReference>
<dbReference type="GO" id="GO:0005524">
    <property type="term" value="F:ATP binding"/>
    <property type="evidence" value="ECO:0007669"/>
    <property type="project" value="UniProtKB-UniRule"/>
</dbReference>
<keyword evidence="8" id="KW-1185">Reference proteome</keyword>
<evidence type="ECO:0000256" key="3">
    <source>
        <dbReference type="ARBA" id="ARBA00022781"/>
    </source>
</evidence>
<accession>A0A2I9DQB4</accession>
<dbReference type="InterPro" id="IPR044911">
    <property type="entry name" value="V-type_ATPase_csu/dsu_dom_3"/>
</dbReference>
<dbReference type="SUPFAM" id="SSF103486">
    <property type="entry name" value="V-type ATP synthase subunit C"/>
    <property type="match status" value="1"/>
</dbReference>
<keyword evidence="5 6" id="KW-0066">ATP synthesis</keyword>
<proteinExistence type="inferred from homology"/>
<dbReference type="GO" id="GO:0046961">
    <property type="term" value="F:proton-transporting ATPase activity, rotational mechanism"/>
    <property type="evidence" value="ECO:0007669"/>
    <property type="project" value="InterPro"/>
</dbReference>
<evidence type="ECO:0000256" key="1">
    <source>
        <dbReference type="ARBA" id="ARBA00006709"/>
    </source>
</evidence>
<name>A0A2I9DQB4_9DEIO</name>
<evidence type="ECO:0000313" key="7">
    <source>
        <dbReference type="EMBL" id="GBF07431.1"/>
    </source>
</evidence>
<dbReference type="RefSeq" id="WP_103130746.1">
    <property type="nucleotide sequence ID" value="NZ_BFAG01000014.1"/>
</dbReference>
<dbReference type="Gene3D" id="1.10.132.50">
    <property type="entry name" value="ATP synthase (C/AC39) subunit, domain 3"/>
    <property type="match status" value="1"/>
</dbReference>
<dbReference type="Pfam" id="PF01992">
    <property type="entry name" value="vATP-synt_AC39"/>
    <property type="match status" value="1"/>
</dbReference>
<evidence type="ECO:0000256" key="4">
    <source>
        <dbReference type="ARBA" id="ARBA00023065"/>
    </source>
</evidence>
<dbReference type="Gene3D" id="1.20.1690.10">
    <property type="entry name" value="V-type ATP synthase subunit C domain"/>
    <property type="match status" value="2"/>
</dbReference>
<dbReference type="PANTHER" id="PTHR38682">
    <property type="entry name" value="V-TYPE ATP SYNTHASE SUBUNIT C"/>
    <property type="match status" value="1"/>
</dbReference>
<dbReference type="InterPro" id="IPR036079">
    <property type="entry name" value="ATPase_csu/dsu_sf"/>
</dbReference>
<organism evidence="7 8">
    <name type="scientific">Deinococcus aerius</name>
    <dbReference type="NCBI Taxonomy" id="200253"/>
    <lineage>
        <taxon>Bacteria</taxon>
        <taxon>Thermotogati</taxon>
        <taxon>Deinococcota</taxon>
        <taxon>Deinococci</taxon>
        <taxon>Deinococcales</taxon>
        <taxon>Deinococcaceae</taxon>
        <taxon>Deinococcus</taxon>
    </lineage>
</organism>
<keyword evidence="4 6" id="KW-0406">Ion transport</keyword>
<sequence length="326" mass="34966">MTNPYGYINGRVRMLRADLLPARVIDDAAGAGNYAEYLRVVSETPLREDMGDATAQDAGLAELDTALSRNYLRSIQHLRSIAVGQPAREVEALLLRYDVLNAKTLVRGVLAGRGSEDILTALVPAGTIPWPVLQAAATATDVASLAQTLAVAGGKIGGVLRSAVGAGANSLLDLEVALDQGYYRTVLAGVRGVNVRRYFTREIDVRNVLIALQLRGSAPSSRYFIPGGRDVTEADFLRVAGGDNTLGDPSLQAILEAPDLASAELVARRQLDEASRNVAMSDALGAGIVLDYLRRKEQEIAKLRLIGRGKFYNLPAEDLRRELSDA</sequence>
<reference evidence="8" key="1">
    <citation type="submission" date="2018-01" db="EMBL/GenBank/DDBJ databases">
        <title>Draft Genome Sequence of the Radioresistant Bacterium Deinococcus aerius TR0125, Isolated from the Higher Atmosphere above Japan.</title>
        <authorList>
            <person name="Satoh K."/>
            <person name="Arai H."/>
            <person name="Sanzen T."/>
            <person name="Kawaguchi Y."/>
            <person name="Hayashi H."/>
            <person name="Yokobori S."/>
            <person name="Yamagishi A."/>
            <person name="Oono Y."/>
            <person name="Narumi I."/>
        </authorList>
    </citation>
    <scope>NUCLEOTIDE SEQUENCE [LARGE SCALE GENOMIC DNA]</scope>
    <source>
        <strain evidence="8">TR0125</strain>
    </source>
</reference>
<dbReference type="AlphaFoldDB" id="A0A2I9DQB4"/>
<evidence type="ECO:0000256" key="6">
    <source>
        <dbReference type="HAMAP-Rule" id="MF_00314"/>
    </source>
</evidence>
<dbReference type="EMBL" id="BFAG01000014">
    <property type="protein sequence ID" value="GBF07431.1"/>
    <property type="molecule type" value="Genomic_DNA"/>
</dbReference>
<dbReference type="GO" id="GO:0042777">
    <property type="term" value="P:proton motive force-driven plasma membrane ATP synthesis"/>
    <property type="evidence" value="ECO:0007669"/>
    <property type="project" value="UniProtKB-UniRule"/>
</dbReference>
<dbReference type="GO" id="GO:0033179">
    <property type="term" value="C:proton-transporting V-type ATPase, V0 domain"/>
    <property type="evidence" value="ECO:0007669"/>
    <property type="project" value="InterPro"/>
</dbReference>
<evidence type="ECO:0000256" key="5">
    <source>
        <dbReference type="ARBA" id="ARBA00023310"/>
    </source>
</evidence>
<dbReference type="InterPro" id="IPR002843">
    <property type="entry name" value="ATPase_V0-cplx_csu/dsu"/>
</dbReference>
<keyword evidence="2 6" id="KW-0813">Transport</keyword>
<comment type="caution">
    <text evidence="7">The sequence shown here is derived from an EMBL/GenBank/DDBJ whole genome shotgun (WGS) entry which is preliminary data.</text>
</comment>
<dbReference type="Proteomes" id="UP000236569">
    <property type="component" value="Unassembled WGS sequence"/>
</dbReference>
<protein>
    <recommendedName>
        <fullName evidence="6">V-type ATP synthase subunit C</fullName>
    </recommendedName>
    <alternativeName>
        <fullName evidence="6">V-ATPase subunit C</fullName>
    </alternativeName>
</protein>
<dbReference type="GO" id="GO:0046933">
    <property type="term" value="F:proton-transporting ATP synthase activity, rotational mechanism"/>
    <property type="evidence" value="ECO:0007669"/>
    <property type="project" value="UniProtKB-UniRule"/>
</dbReference>
<dbReference type="InterPro" id="IPR050873">
    <property type="entry name" value="V-ATPase_V0D/AC39_subunit"/>
</dbReference>
<dbReference type="OrthoDB" id="73785at2"/>
<evidence type="ECO:0000256" key="2">
    <source>
        <dbReference type="ARBA" id="ARBA00022448"/>
    </source>
</evidence>
<evidence type="ECO:0000313" key="8">
    <source>
        <dbReference type="Proteomes" id="UP000236569"/>
    </source>
</evidence>
<keyword evidence="3 6" id="KW-0375">Hydrogen ion transport</keyword>
<dbReference type="HAMAP" id="MF_00314">
    <property type="entry name" value="ATP_synth_C_arch"/>
    <property type="match status" value="1"/>
</dbReference>